<dbReference type="OrthoDB" id="10250549at2759"/>
<evidence type="ECO:0000256" key="6">
    <source>
        <dbReference type="ARBA" id="ARBA00044196"/>
    </source>
</evidence>
<dbReference type="GO" id="GO:0005851">
    <property type="term" value="C:eukaryotic translation initiation factor 2B complex"/>
    <property type="evidence" value="ECO:0007669"/>
    <property type="project" value="TreeGrafter"/>
</dbReference>
<evidence type="ECO:0000256" key="1">
    <source>
        <dbReference type="ARBA" id="ARBA00004514"/>
    </source>
</evidence>
<dbReference type="Gene3D" id="3.90.550.10">
    <property type="entry name" value="Spore Coat Polysaccharide Biosynthesis Protein SpsA, Chain A"/>
    <property type="match status" value="2"/>
</dbReference>
<comment type="caution">
    <text evidence="12">The sequence shown here is derived from an EMBL/GenBank/DDBJ whole genome shotgun (WGS) entry which is preliminary data.</text>
</comment>
<keyword evidence="3" id="KW-0963">Cytoplasm</keyword>
<feature type="domain" description="Nucleotidyl transferase" evidence="10">
    <location>
        <begin position="18"/>
        <end position="52"/>
    </location>
</feature>
<sequence length="670" mass="73695">MTGSVLAHNMGINCELVPVVMAGGKGSRMTELTAKRPKCLLPIGNLPMIYYPPRIVGKIWVSWDLSTLKGEVIPYAVKKQSKVNKPHTKVDDKTSVIGADIKTELSHFAQEDELTLKVRQMSSFTDNRCNPVYSGDTVRCYAEILKDSQFTIRANTLQQYCVANRMLCAELCIADHLGMTGSVLAHNMGINCELVPVVMAGGKGSRMTELTAKRPKCLLPIGNLPMIYYPLALLERSGFHETLIVVQESFKTEISGALEKCGLKIKYELVGIPGDEEWGTADSLRHLQETGKISADVLVISSDLVTDLNLHRLIDLYRKKDASVCGLFVPAPAVSTIATPGPKSKNKSERDLVGIDPATSRLVLLASASDYEATISLNGNLLKKYEKFSIYSKLLDAHVYIIRKWLCQYLGYNKDLSTLKGEVIPYAVKKQSKVNKPHTKVDDKTSVIGADIKTELSHFAQEDELTLKVRQMSSFTDNRCNPVYSGDTVRCYAEILKDSQFTIRANTLQQYCVANRMVLQHWSALTNGRELVNVSPLAAVSSTQLDSSSCIVAENAKISEKTSLKNSFLGVGATVSPKSVVQDSVVMMNAKIGQGCKIYNCVICEDSTIEDNCELKDCIVGSLHTVVASSKHSNEVLTCIQETSAKEDNFAHFMPTVVCKQSSIMESLPH</sequence>
<dbReference type="CDD" id="cd04198">
    <property type="entry name" value="eIF-2B_gamma_N"/>
    <property type="match status" value="1"/>
</dbReference>
<name>A0A8S9XF61_APOLU</name>
<dbReference type="SUPFAM" id="SSF53448">
    <property type="entry name" value="Nucleotide-diphospho-sugar transferases"/>
    <property type="match status" value="2"/>
</dbReference>
<accession>A0A8S9XF61</accession>
<evidence type="ECO:0000313" key="13">
    <source>
        <dbReference type="Proteomes" id="UP000466442"/>
    </source>
</evidence>
<comment type="subunit">
    <text evidence="9">Component of the translation initiation factor 2B (eIF2B) complex which is a heterodecamer of two sets of five different subunits: alpha, beta, gamma, delta and epsilon. Subunits alpha, beta and delta comprise a regulatory subcomplex and subunits epsilon and gamma comprise a catalytic subcomplex. Within the complex, the hexameric regulatory complex resides at the center, with the two heterodimeric catalytic subcomplexes bound on opposite sides.</text>
</comment>
<dbReference type="PANTHER" id="PTHR45989:SF1">
    <property type="entry name" value="TRANSLATION INITIATION FACTOR EIF-2B SUBUNIT GAMMA"/>
    <property type="match status" value="1"/>
</dbReference>
<feature type="domain" description="Mannose-1-phosphate guanyltransferase C-terminal" evidence="11">
    <location>
        <begin position="532"/>
        <end position="630"/>
    </location>
</feature>
<evidence type="ECO:0000256" key="8">
    <source>
        <dbReference type="ARBA" id="ARBA00045373"/>
    </source>
</evidence>
<dbReference type="Gene3D" id="2.160.10.10">
    <property type="entry name" value="Hexapeptide repeat proteins"/>
    <property type="match status" value="1"/>
</dbReference>
<proteinExistence type="inferred from homology"/>
<comment type="function">
    <text evidence="8">Acts as a component of the translation initiation factor 2B (eIF2B) complex, which catalyzes the exchange of GDP for GTP on the eukaryotic initiation factor 2 (eIF2) complex gamma subunit. Its guanine nucleotide exchange factor activity is repressed when bound to eIF2 complex phosphorylated on the alpha subunit, thereby limiting the amount of methionyl-initiator methionine tRNA available to the ribosome and consequently global translation is repressed.</text>
</comment>
<keyword evidence="4" id="KW-0396">Initiation factor</keyword>
<dbReference type="Pfam" id="PF00483">
    <property type="entry name" value="NTP_transferase"/>
    <property type="match status" value="2"/>
</dbReference>
<dbReference type="AlphaFoldDB" id="A0A8S9XF61"/>
<evidence type="ECO:0000313" key="12">
    <source>
        <dbReference type="EMBL" id="KAF6207690.1"/>
    </source>
</evidence>
<dbReference type="PANTHER" id="PTHR45989">
    <property type="entry name" value="TRANSLATION INITIATION FACTOR EIF-2B SUBUNIT GAMMA"/>
    <property type="match status" value="1"/>
</dbReference>
<evidence type="ECO:0000256" key="5">
    <source>
        <dbReference type="ARBA" id="ARBA00022917"/>
    </source>
</evidence>
<dbReference type="EMBL" id="WIXP02000007">
    <property type="protein sequence ID" value="KAF6207690.1"/>
    <property type="molecule type" value="Genomic_DNA"/>
</dbReference>
<evidence type="ECO:0000259" key="11">
    <source>
        <dbReference type="Pfam" id="PF25087"/>
    </source>
</evidence>
<feature type="domain" description="Nucleotidyl transferase" evidence="10">
    <location>
        <begin position="196"/>
        <end position="330"/>
    </location>
</feature>
<organism evidence="12 13">
    <name type="scientific">Apolygus lucorum</name>
    <name type="common">Small green plant bug</name>
    <name type="synonym">Lygocoris lucorum</name>
    <dbReference type="NCBI Taxonomy" id="248454"/>
    <lineage>
        <taxon>Eukaryota</taxon>
        <taxon>Metazoa</taxon>
        <taxon>Ecdysozoa</taxon>
        <taxon>Arthropoda</taxon>
        <taxon>Hexapoda</taxon>
        <taxon>Insecta</taxon>
        <taxon>Pterygota</taxon>
        <taxon>Neoptera</taxon>
        <taxon>Paraneoptera</taxon>
        <taxon>Hemiptera</taxon>
        <taxon>Heteroptera</taxon>
        <taxon>Panheteroptera</taxon>
        <taxon>Cimicomorpha</taxon>
        <taxon>Miridae</taxon>
        <taxon>Mirini</taxon>
        <taxon>Apolygus</taxon>
    </lineage>
</organism>
<dbReference type="Proteomes" id="UP000466442">
    <property type="component" value="Unassembled WGS sequence"/>
</dbReference>
<dbReference type="InterPro" id="IPR029044">
    <property type="entry name" value="Nucleotide-diphossugar_trans"/>
</dbReference>
<keyword evidence="13" id="KW-1185">Reference proteome</keyword>
<evidence type="ECO:0000259" key="10">
    <source>
        <dbReference type="Pfam" id="PF00483"/>
    </source>
</evidence>
<gene>
    <name evidence="12" type="ORF">GE061_016138</name>
</gene>
<dbReference type="InterPro" id="IPR056729">
    <property type="entry name" value="GMPPB_C"/>
</dbReference>
<dbReference type="GO" id="GO:0002183">
    <property type="term" value="P:cytoplasmic translational initiation"/>
    <property type="evidence" value="ECO:0007669"/>
    <property type="project" value="TreeGrafter"/>
</dbReference>
<dbReference type="GO" id="GO:0005085">
    <property type="term" value="F:guanyl-nucleotide exchange factor activity"/>
    <property type="evidence" value="ECO:0007669"/>
    <property type="project" value="TreeGrafter"/>
</dbReference>
<evidence type="ECO:0000256" key="9">
    <source>
        <dbReference type="ARBA" id="ARBA00046432"/>
    </source>
</evidence>
<evidence type="ECO:0000256" key="3">
    <source>
        <dbReference type="ARBA" id="ARBA00022490"/>
    </source>
</evidence>
<dbReference type="Pfam" id="PF25087">
    <property type="entry name" value="GMPPB_C"/>
    <property type="match status" value="1"/>
</dbReference>
<dbReference type="InterPro" id="IPR051960">
    <property type="entry name" value="eIF2B_gamma"/>
</dbReference>
<comment type="subcellular location">
    <subcellularLocation>
        <location evidence="1">Cytoplasm</location>
        <location evidence="1">Cytosol</location>
    </subcellularLocation>
</comment>
<protein>
    <recommendedName>
        <fullName evidence="6">Translation initiation factor eIF2B subunit gamma</fullName>
    </recommendedName>
    <alternativeName>
        <fullName evidence="7">eIF2B GDP-GTP exchange factor subunit gamma</fullName>
    </alternativeName>
</protein>
<reference evidence="12" key="1">
    <citation type="journal article" date="2021" name="Mol. Ecol. Resour.">
        <title>Apolygus lucorum genome provides insights into omnivorousness and mesophyll feeding.</title>
        <authorList>
            <person name="Liu Y."/>
            <person name="Liu H."/>
            <person name="Wang H."/>
            <person name="Huang T."/>
            <person name="Liu B."/>
            <person name="Yang B."/>
            <person name="Yin L."/>
            <person name="Li B."/>
            <person name="Zhang Y."/>
            <person name="Zhang S."/>
            <person name="Jiang F."/>
            <person name="Zhang X."/>
            <person name="Ren Y."/>
            <person name="Wang B."/>
            <person name="Wang S."/>
            <person name="Lu Y."/>
            <person name="Wu K."/>
            <person name="Fan W."/>
            <person name="Wang G."/>
        </authorList>
    </citation>
    <scope>NUCLEOTIDE SEQUENCE</scope>
    <source>
        <strain evidence="12">12Hb</strain>
    </source>
</reference>
<keyword evidence="5" id="KW-0648">Protein biosynthesis</keyword>
<dbReference type="InterPro" id="IPR005835">
    <property type="entry name" value="NTP_transferase_dom"/>
</dbReference>
<comment type="similarity">
    <text evidence="2">Belongs to the eIF-2B gamma/epsilon subunits family.</text>
</comment>
<dbReference type="GO" id="GO:0005829">
    <property type="term" value="C:cytosol"/>
    <property type="evidence" value="ECO:0007669"/>
    <property type="project" value="UniProtKB-SubCell"/>
</dbReference>
<evidence type="ECO:0000256" key="2">
    <source>
        <dbReference type="ARBA" id="ARBA00007878"/>
    </source>
</evidence>
<dbReference type="GO" id="GO:0003743">
    <property type="term" value="F:translation initiation factor activity"/>
    <property type="evidence" value="ECO:0007669"/>
    <property type="project" value="UniProtKB-KW"/>
</dbReference>
<evidence type="ECO:0000256" key="7">
    <source>
        <dbReference type="ARBA" id="ARBA00044229"/>
    </source>
</evidence>
<evidence type="ECO:0000256" key="4">
    <source>
        <dbReference type="ARBA" id="ARBA00022540"/>
    </source>
</evidence>